<name>A0AAN8NT35_9PEZI</name>
<dbReference type="Proteomes" id="UP001307849">
    <property type="component" value="Unassembled WGS sequence"/>
</dbReference>
<proteinExistence type="predicted"/>
<evidence type="ECO:0000313" key="1">
    <source>
        <dbReference type="EMBL" id="KAK6518013.1"/>
    </source>
</evidence>
<reference evidence="1 2" key="1">
    <citation type="submission" date="2019-10" db="EMBL/GenBank/DDBJ databases">
        <authorList>
            <person name="Palmer J.M."/>
        </authorList>
    </citation>
    <scope>NUCLEOTIDE SEQUENCE [LARGE SCALE GENOMIC DNA]</scope>
    <source>
        <strain evidence="1 2">TWF506</strain>
    </source>
</reference>
<accession>A0AAN8NT35</accession>
<protein>
    <submittedName>
        <fullName evidence="1">Uncharacterized protein</fullName>
    </submittedName>
</protein>
<sequence length="74" mass="7786">MSKDYFNGQCKGIVQMILRIQMEVSASASGFKAASLACNVATGVLPGPTPARRGCSHEIQRNIWAAGPPVPEAV</sequence>
<organism evidence="1 2">
    <name type="scientific">Arthrobotrys conoides</name>
    <dbReference type="NCBI Taxonomy" id="74498"/>
    <lineage>
        <taxon>Eukaryota</taxon>
        <taxon>Fungi</taxon>
        <taxon>Dikarya</taxon>
        <taxon>Ascomycota</taxon>
        <taxon>Pezizomycotina</taxon>
        <taxon>Orbiliomycetes</taxon>
        <taxon>Orbiliales</taxon>
        <taxon>Orbiliaceae</taxon>
        <taxon>Arthrobotrys</taxon>
    </lineage>
</organism>
<dbReference type="AlphaFoldDB" id="A0AAN8NT35"/>
<dbReference type="EMBL" id="JAVHJM010000002">
    <property type="protein sequence ID" value="KAK6518013.1"/>
    <property type="molecule type" value="Genomic_DNA"/>
</dbReference>
<keyword evidence="2" id="KW-1185">Reference proteome</keyword>
<comment type="caution">
    <text evidence="1">The sequence shown here is derived from an EMBL/GenBank/DDBJ whole genome shotgun (WGS) entry which is preliminary data.</text>
</comment>
<evidence type="ECO:0000313" key="2">
    <source>
        <dbReference type="Proteomes" id="UP001307849"/>
    </source>
</evidence>
<gene>
    <name evidence="1" type="ORF">TWF506_005178</name>
</gene>